<feature type="region of interest" description="Disordered" evidence="12">
    <location>
        <begin position="1"/>
        <end position="24"/>
    </location>
</feature>
<dbReference type="InterPro" id="IPR011006">
    <property type="entry name" value="CheY-like_superfamily"/>
</dbReference>
<keyword evidence="11" id="KW-0175">Coiled coil</keyword>
<dbReference type="FunFam" id="3.30.565.10:FF:000016">
    <property type="entry name" value="Chemotaxis protein CheA, putative"/>
    <property type="match status" value="1"/>
</dbReference>
<evidence type="ECO:0000259" key="16">
    <source>
        <dbReference type="PROSITE" id="PS50894"/>
    </source>
</evidence>
<feature type="modified residue" description="Phosphohistidine" evidence="9">
    <location>
        <position position="1016"/>
    </location>
</feature>
<dbReference type="CDD" id="cd17546">
    <property type="entry name" value="REC_hyHK_CKI1_RcsC-like"/>
    <property type="match status" value="1"/>
</dbReference>
<dbReference type="GO" id="GO:0005737">
    <property type="term" value="C:cytoplasm"/>
    <property type="evidence" value="ECO:0007669"/>
    <property type="project" value="InterPro"/>
</dbReference>
<dbReference type="SUPFAM" id="SSF47226">
    <property type="entry name" value="Histidine-containing phosphotransfer domain, HPT domain"/>
    <property type="match status" value="3"/>
</dbReference>
<dbReference type="Pfam" id="PF26379">
    <property type="entry name" value="FimL_2nd"/>
    <property type="match status" value="1"/>
</dbReference>
<dbReference type="PRINTS" id="PR00344">
    <property type="entry name" value="BCTRLSENSOR"/>
</dbReference>
<feature type="region of interest" description="Disordered" evidence="12">
    <location>
        <begin position="1131"/>
        <end position="1151"/>
    </location>
</feature>
<keyword evidence="4 10" id="KW-0597">Phosphoprotein</keyword>
<dbReference type="GO" id="GO:0000155">
    <property type="term" value="F:phosphorelay sensor kinase activity"/>
    <property type="evidence" value="ECO:0007669"/>
    <property type="project" value="InterPro"/>
</dbReference>
<sequence>MDSHASPASLLSVAAAPPPSSTPVELEAADTDALARVHEELTRLLEAVPRALHRLRRAAEPAAADDAGVVLGLALRQLQQVAGALRVAGFAQAACVPQAAAELLSKAVAQPGPPGATVVEAVEQGCAALLTYLRRWRAGQPLSPLALVPAWSVLQALSGAERVHPAELWPMPWRWLALPADERVPPLQPDAATRAAAEQLTLAVMRDPRGPAAAGLSDVFAALARGAADGRMATLWGLAAAVFEAQAKGLLTPEVHLKRMTARLLAQLRRGPLATPDAMVERLAHDLLFFCAQAGVQAHAGATPRLAVVRSVWGLQQHPAVDIEHALPAAPDAVLLAHTLRQLATAQPLWEEAAAGMPRPALAEVLTQLAQALRQLLPREERAVQALTEALQQAAAVGVPSPTLALEVAQALLGLQLLLQEHEFDAPGAQLQRLAQRIDHALAAMGTEAEIGLADEPLEPWLVALAQRGAQRQALQALGQSLRTAFNEAGLQLDALAQTPDAAVLQALAQRLQRLQNVMSVLSQPALAQSLQQLRQALPASAQPLDVAQAAQLAQRLAALDVACERLALGLSPTEAPPPRPRATAQAVMPPAPRAATAPVPPIPATLPPVAPAAAKEAPVPQQPPTVSGLAAMPELTETLPPPADELPELVDVEAPVKPQPVPEEPVHLATLLRHAEEPGVPATPPQAPSLASGPSRAVALARLSGAAAAHHLEEGAAAAAPAVADTGPRAEAAVAPGRDAAAVPQAQGEPGPDAAAHAPGADDGDHAQAAVESAPAAGLAVAEAAPEAEPEFDLDFGEEPAPAPDERPVQTPAAVPAPTPAAEQPSAAEPPGPAQEPPAEGDGLAFDLSFDLPPAAEPVRDEAPLDRSAGRPEAPADEPLAPVPMLPGTAAPATPAPDGWEAPAAAAAEEEAVDFELHFEVDEAALPVPPGAEPPPDAMPAVPAAEAPPPMPAMDERVRAPLVDDHRLVGPLRVPQSLFDVYVDESEALLHRLGRKLAQWQPPQPLEREPVMVTHALAGMAATVGDQALSQLAQALEELMAPCRHEGYATPAMAALLAEGAQRMQAMLAQFVAGVLPTPVEPEFLERLRALRESAPPPQPGSEPDAAALGGAWGPPGVSALEASALEGLEPEADPAASPDAGAALPFGTGAELPAGAAEEAFDPALALGDGPAPASPPQAPPQAAGQTPAWPEEVPDLAALLDEEMALPVLTQPADVGQPASDPAPGTGAPGPVAAPAVVVTEAPAVEAGAEDDPGALDRTLFPIFEDEAQELLPQLAHALRAWAEEVEGDEHAAAGMRTLHTLKGGARLSGAMRLGDSAHALESAIEALLMRAQSPTRPEIEALLTRADTLSATFERLRAAAAPQAEAQEGAAAPAVEAAPAPAAEDMARPVQAAPGPAVRDAAPAAVALSSPAAPAGRDEAPVAVVPPVPEPAPAAAGDDTAAGIDWSRFAMEPPPLPPAAVAASPAATVRVRAPALDRLVAQAGEVGISRARLAAEMQQLGTALADLDENLQRLRGQLREVELHADTELDARLEAARQAAQPFDALEMERYTRLQELAHMMAESLDDVATVQHSLRQGLRGTEDELVALGRLAGELQEELLRTRLVAFDSLDERLQRVLRQAAQEAQRQVRLDIEGGEVEIDRGVLERMTPAFEHLIRNAVVHGIEPPAERFMAGKPAEGRVLLRLTQEGAQVSVSCSDDGRGLDLPRIHRRAVERGLLSMEAQPDAAVLQRLVFAPGFSTAEQLSPLAGRGVGLDVVRAEVEALGGHIGLETTPGQGSHFTLQLPLTTAVMQVLLLRCGEDTVAVPAALVEEVLRVPAAEAQEAAARGRLGVDGESAAFFQLEPLLLRPPAPESEGRMATVLLLRGAQQRLALQVQEVLGRQEAVLKPMGPQLATLPGLAGMGLLPSGVPLPVYNPAGLALRHTAAQQAAQVAAGRAALPASRQAMAAPAAAPGMPVRPGSSDFVPPPLVLVVDDSLTVRRVTQRLLEREGYRVAVAKDGLQALERLQQERPALVLTDLEMPRLDGFDLLRRLRAEPRWQALPVIVITSRLAARHRELAASLGVEHYLGKPYAQDELLALVARYSGRFRDKD</sequence>
<dbReference type="SMART" id="SM00073">
    <property type="entry name" value="HPT"/>
    <property type="match status" value="2"/>
</dbReference>
<evidence type="ECO:0000256" key="7">
    <source>
        <dbReference type="ARBA" id="ARBA00023012"/>
    </source>
</evidence>
<dbReference type="InterPro" id="IPR004105">
    <property type="entry name" value="CheA-like_dim"/>
</dbReference>
<dbReference type="RefSeq" id="WP_169160064.1">
    <property type="nucleotide sequence ID" value="NZ_JABBFW010000005.1"/>
</dbReference>
<dbReference type="PANTHER" id="PTHR43395">
    <property type="entry name" value="SENSOR HISTIDINE KINASE CHEA"/>
    <property type="match status" value="1"/>
</dbReference>
<dbReference type="InterPro" id="IPR003594">
    <property type="entry name" value="HATPase_dom"/>
</dbReference>
<comment type="catalytic activity">
    <reaction evidence="1">
        <text>ATP + protein L-histidine = ADP + protein N-phospho-L-histidine.</text>
        <dbReference type="EC" id="2.7.13.3"/>
    </reaction>
</comment>
<keyword evidence="18" id="KW-1185">Reference proteome</keyword>
<dbReference type="EMBL" id="JABBFW010000005">
    <property type="protein sequence ID" value="NML15151.1"/>
    <property type="molecule type" value="Genomic_DNA"/>
</dbReference>
<dbReference type="InterPro" id="IPR036890">
    <property type="entry name" value="HATPase_C_sf"/>
</dbReference>
<feature type="compositionally biased region" description="Basic and acidic residues" evidence="12">
    <location>
        <begin position="859"/>
        <end position="871"/>
    </location>
</feature>
<dbReference type="Pfam" id="PF01584">
    <property type="entry name" value="CheW"/>
    <property type="match status" value="1"/>
</dbReference>
<dbReference type="Pfam" id="PF02518">
    <property type="entry name" value="HATPase_c"/>
    <property type="match status" value="1"/>
</dbReference>
<dbReference type="PROSITE" id="PS50110">
    <property type="entry name" value="RESPONSE_REGULATORY"/>
    <property type="match status" value="1"/>
</dbReference>
<dbReference type="InterPro" id="IPR051315">
    <property type="entry name" value="Bact_Chemotaxis_CheA"/>
</dbReference>
<evidence type="ECO:0000313" key="18">
    <source>
        <dbReference type="Proteomes" id="UP000574067"/>
    </source>
</evidence>
<dbReference type="Proteomes" id="UP000574067">
    <property type="component" value="Unassembled WGS sequence"/>
</dbReference>
<dbReference type="PROSITE" id="PS50109">
    <property type="entry name" value="HIS_KIN"/>
    <property type="match status" value="1"/>
</dbReference>
<evidence type="ECO:0000256" key="12">
    <source>
        <dbReference type="SAM" id="MobiDB-lite"/>
    </source>
</evidence>
<feature type="domain" description="HPt" evidence="16">
    <location>
        <begin position="1256"/>
        <end position="1363"/>
    </location>
</feature>
<comment type="caution">
    <text evidence="17">The sequence shown here is derived from an EMBL/GenBank/DDBJ whole genome shotgun (WGS) entry which is preliminary data.</text>
</comment>
<dbReference type="InterPro" id="IPR058661">
    <property type="entry name" value="FimL_2nd"/>
</dbReference>
<feature type="domain" description="Response regulatory" evidence="14">
    <location>
        <begin position="1974"/>
        <end position="2090"/>
    </location>
</feature>
<feature type="domain" description="HPt" evidence="16">
    <location>
        <begin position="972"/>
        <end position="1072"/>
    </location>
</feature>
<feature type="compositionally biased region" description="Low complexity" evidence="12">
    <location>
        <begin position="751"/>
        <end position="786"/>
    </location>
</feature>
<evidence type="ECO:0000313" key="17">
    <source>
        <dbReference type="EMBL" id="NML15151.1"/>
    </source>
</evidence>
<feature type="region of interest" description="Disordered" evidence="12">
    <location>
        <begin position="1215"/>
        <end position="1236"/>
    </location>
</feature>
<dbReference type="SUPFAM" id="SSF55874">
    <property type="entry name" value="ATPase domain of HSP90 chaperone/DNA topoisomerase II/histidine kinase"/>
    <property type="match status" value="1"/>
</dbReference>
<accession>A0A848FB16</accession>
<protein>
    <recommendedName>
        <fullName evidence="3">Chemotaxis protein CheA</fullName>
        <ecNumber evidence="2">2.7.13.3</ecNumber>
    </recommendedName>
</protein>
<feature type="modified residue" description="Phosphohistidine" evidence="9">
    <location>
        <position position="1303"/>
    </location>
</feature>
<feature type="compositionally biased region" description="Low complexity" evidence="12">
    <location>
        <begin position="730"/>
        <end position="743"/>
    </location>
</feature>
<evidence type="ECO:0000256" key="1">
    <source>
        <dbReference type="ARBA" id="ARBA00000085"/>
    </source>
</evidence>
<feature type="compositionally biased region" description="Low complexity" evidence="12">
    <location>
        <begin position="1364"/>
        <end position="1388"/>
    </location>
</feature>
<evidence type="ECO:0000256" key="6">
    <source>
        <dbReference type="ARBA" id="ARBA00022777"/>
    </source>
</evidence>
<evidence type="ECO:0000256" key="5">
    <source>
        <dbReference type="ARBA" id="ARBA00022679"/>
    </source>
</evidence>
<dbReference type="SMART" id="SM01231">
    <property type="entry name" value="H-kinase_dim"/>
    <property type="match status" value="1"/>
</dbReference>
<evidence type="ECO:0000256" key="9">
    <source>
        <dbReference type="PROSITE-ProRule" id="PRU00110"/>
    </source>
</evidence>
<dbReference type="Pfam" id="PF00072">
    <property type="entry name" value="Response_reg"/>
    <property type="match status" value="1"/>
</dbReference>
<evidence type="ECO:0000256" key="8">
    <source>
        <dbReference type="ARBA" id="ARBA00035100"/>
    </source>
</evidence>
<dbReference type="InterPro" id="IPR002545">
    <property type="entry name" value="CheW-lke_dom"/>
</dbReference>
<evidence type="ECO:0000256" key="3">
    <source>
        <dbReference type="ARBA" id="ARBA00021495"/>
    </source>
</evidence>
<feature type="compositionally biased region" description="Low complexity" evidence="12">
    <location>
        <begin position="582"/>
        <end position="596"/>
    </location>
</feature>
<evidence type="ECO:0000256" key="4">
    <source>
        <dbReference type="ARBA" id="ARBA00022553"/>
    </source>
</evidence>
<dbReference type="PANTHER" id="PTHR43395:SF8">
    <property type="entry name" value="HISTIDINE KINASE"/>
    <property type="match status" value="1"/>
</dbReference>
<comment type="function">
    <text evidence="8">Involved in the transmission of sensory signals from the chemoreceptors to the flagellar motors. CheA is autophosphorylated; it can transfer its phosphate group to either CheB or CheY.</text>
</comment>
<dbReference type="InterPro" id="IPR036641">
    <property type="entry name" value="HPT_dom_sf"/>
</dbReference>
<organism evidence="17 18">
    <name type="scientific">Azohydromonas caseinilytica</name>
    <dbReference type="NCBI Taxonomy" id="2728836"/>
    <lineage>
        <taxon>Bacteria</taxon>
        <taxon>Pseudomonadati</taxon>
        <taxon>Pseudomonadota</taxon>
        <taxon>Betaproteobacteria</taxon>
        <taxon>Burkholderiales</taxon>
        <taxon>Sphaerotilaceae</taxon>
        <taxon>Azohydromonas</taxon>
    </lineage>
</organism>
<dbReference type="InterPro" id="IPR036061">
    <property type="entry name" value="CheW-like_dom_sf"/>
</dbReference>
<name>A0A848FB16_9BURK</name>
<feature type="coiled-coil region" evidence="11">
    <location>
        <begin position="1494"/>
        <end position="1528"/>
    </location>
</feature>
<feature type="region of interest" description="Disordered" evidence="12">
    <location>
        <begin position="572"/>
        <end position="596"/>
    </location>
</feature>
<dbReference type="SMART" id="SM00448">
    <property type="entry name" value="REC"/>
    <property type="match status" value="1"/>
</dbReference>
<evidence type="ECO:0000259" key="14">
    <source>
        <dbReference type="PROSITE" id="PS50110"/>
    </source>
</evidence>
<evidence type="ECO:0000256" key="10">
    <source>
        <dbReference type="PROSITE-ProRule" id="PRU00169"/>
    </source>
</evidence>
<dbReference type="PROSITE" id="PS50894">
    <property type="entry name" value="HPT"/>
    <property type="match status" value="2"/>
</dbReference>
<dbReference type="InterPro" id="IPR037006">
    <property type="entry name" value="CheA-like_homodim_sf"/>
</dbReference>
<evidence type="ECO:0000256" key="11">
    <source>
        <dbReference type="SAM" id="Coils"/>
    </source>
</evidence>
<dbReference type="Gene3D" id="1.10.287.560">
    <property type="entry name" value="Histidine kinase CheA-like, homodimeric domain"/>
    <property type="match status" value="1"/>
</dbReference>
<feature type="region of interest" description="Disordered" evidence="12">
    <location>
        <begin position="730"/>
        <end position="892"/>
    </location>
</feature>
<feature type="region of interest" description="Disordered" evidence="12">
    <location>
        <begin position="1167"/>
        <end position="1191"/>
    </location>
</feature>
<feature type="compositionally biased region" description="Low complexity" evidence="12">
    <location>
        <begin position="1"/>
        <end position="15"/>
    </location>
</feature>
<evidence type="ECO:0000256" key="2">
    <source>
        <dbReference type="ARBA" id="ARBA00012438"/>
    </source>
</evidence>
<feature type="compositionally biased region" description="Low complexity" evidence="12">
    <location>
        <begin position="1225"/>
        <end position="1236"/>
    </location>
</feature>
<dbReference type="SUPFAM" id="SSF52172">
    <property type="entry name" value="CheY-like"/>
    <property type="match status" value="1"/>
</dbReference>
<dbReference type="SUPFAM" id="SSF50341">
    <property type="entry name" value="CheW-like"/>
    <property type="match status" value="1"/>
</dbReference>
<reference evidence="17 18" key="1">
    <citation type="submission" date="2020-04" db="EMBL/GenBank/DDBJ databases">
        <title>Azohydromonas sp. isolated from soil.</title>
        <authorList>
            <person name="Dahal R.H."/>
        </authorList>
    </citation>
    <scope>NUCLEOTIDE SEQUENCE [LARGE SCALE GENOMIC DNA]</scope>
    <source>
        <strain evidence="17 18">G-1-1-14</strain>
    </source>
</reference>
<keyword evidence="6" id="KW-0418">Kinase</keyword>
<dbReference type="SMART" id="SM00260">
    <property type="entry name" value="CheW"/>
    <property type="match status" value="1"/>
</dbReference>
<feature type="compositionally biased region" description="Acidic residues" evidence="12">
    <location>
        <begin position="787"/>
        <end position="799"/>
    </location>
</feature>
<feature type="modified residue" description="4-aspartylphosphate" evidence="10">
    <location>
        <position position="2023"/>
    </location>
</feature>
<feature type="region of interest" description="Disordered" evidence="12">
    <location>
        <begin position="1364"/>
        <end position="1399"/>
    </location>
</feature>
<dbReference type="InterPro" id="IPR008207">
    <property type="entry name" value="Sig_transdc_His_kin_Hpt_dom"/>
</dbReference>
<dbReference type="Gene3D" id="3.30.565.10">
    <property type="entry name" value="Histidine kinase-like ATPase, C-terminal domain"/>
    <property type="match status" value="1"/>
</dbReference>
<dbReference type="Gene3D" id="1.20.120.160">
    <property type="entry name" value="HPT domain"/>
    <property type="match status" value="2"/>
</dbReference>
<proteinExistence type="predicted"/>
<dbReference type="CDD" id="cd00088">
    <property type="entry name" value="HPT"/>
    <property type="match status" value="1"/>
</dbReference>
<dbReference type="GO" id="GO:0006935">
    <property type="term" value="P:chemotaxis"/>
    <property type="evidence" value="ECO:0007669"/>
    <property type="project" value="InterPro"/>
</dbReference>
<evidence type="ECO:0000259" key="13">
    <source>
        <dbReference type="PROSITE" id="PS50109"/>
    </source>
</evidence>
<evidence type="ECO:0000259" key="15">
    <source>
        <dbReference type="PROSITE" id="PS50851"/>
    </source>
</evidence>
<dbReference type="InterPro" id="IPR005467">
    <property type="entry name" value="His_kinase_dom"/>
</dbReference>
<dbReference type="SMART" id="SM00387">
    <property type="entry name" value="HATPase_c"/>
    <property type="match status" value="1"/>
</dbReference>
<dbReference type="EC" id="2.7.13.3" evidence="2"/>
<feature type="compositionally biased region" description="Low complexity" evidence="12">
    <location>
        <begin position="1135"/>
        <end position="1151"/>
    </location>
</feature>
<dbReference type="Gene3D" id="2.30.30.40">
    <property type="entry name" value="SH3 Domains"/>
    <property type="match status" value="1"/>
</dbReference>
<gene>
    <name evidence="17" type="ORF">HHL10_09185</name>
</gene>
<keyword evidence="7" id="KW-0902">Two-component regulatory system</keyword>
<feature type="domain" description="Histidine kinase" evidence="13">
    <location>
        <begin position="1560"/>
        <end position="1793"/>
    </location>
</feature>
<dbReference type="PROSITE" id="PS50851">
    <property type="entry name" value="CHEW"/>
    <property type="match status" value="1"/>
</dbReference>
<dbReference type="Gene3D" id="3.40.50.2300">
    <property type="match status" value="1"/>
</dbReference>
<feature type="domain" description="CheW-like" evidence="15">
    <location>
        <begin position="1795"/>
        <end position="1930"/>
    </location>
</feature>
<keyword evidence="5" id="KW-0808">Transferase</keyword>
<feature type="region of interest" description="Disordered" evidence="12">
    <location>
        <begin position="1094"/>
        <end position="1115"/>
    </location>
</feature>
<dbReference type="InterPro" id="IPR001789">
    <property type="entry name" value="Sig_transdc_resp-reg_receiver"/>
</dbReference>
<dbReference type="Pfam" id="PF01627">
    <property type="entry name" value="Hpt"/>
    <property type="match status" value="2"/>
</dbReference>
<feature type="compositionally biased region" description="Low complexity" evidence="12">
    <location>
        <begin position="810"/>
        <end position="828"/>
    </location>
</feature>
<dbReference type="InterPro" id="IPR004358">
    <property type="entry name" value="Sig_transdc_His_kin-like_C"/>
</dbReference>